<dbReference type="Proteomes" id="UP000229756">
    <property type="component" value="Unassembled WGS sequence"/>
</dbReference>
<evidence type="ECO:0000256" key="1">
    <source>
        <dbReference type="SAM" id="MobiDB-lite"/>
    </source>
</evidence>
<protein>
    <recommendedName>
        <fullName evidence="5">DUF5666 domain-containing protein</fullName>
    </recommendedName>
</protein>
<gene>
    <name evidence="3" type="ORF">CO058_00610</name>
</gene>
<organism evidence="3 4">
    <name type="scientific">candidate division WWE3 bacterium CG_4_9_14_0_2_um_filter_35_11</name>
    <dbReference type="NCBI Taxonomy" id="1975077"/>
    <lineage>
        <taxon>Bacteria</taxon>
        <taxon>Katanobacteria</taxon>
    </lineage>
</organism>
<evidence type="ECO:0008006" key="5">
    <source>
        <dbReference type="Google" id="ProtNLM"/>
    </source>
</evidence>
<dbReference type="AlphaFoldDB" id="A0A2M8EMM7"/>
<name>A0A2M8EMM7_UNCKA</name>
<keyword evidence="2" id="KW-0732">Signal</keyword>
<feature type="compositionally biased region" description="Acidic residues" evidence="1">
    <location>
        <begin position="39"/>
        <end position="60"/>
    </location>
</feature>
<evidence type="ECO:0000256" key="2">
    <source>
        <dbReference type="SAM" id="SignalP"/>
    </source>
</evidence>
<feature type="region of interest" description="Disordered" evidence="1">
    <location>
        <begin position="39"/>
        <end position="84"/>
    </location>
</feature>
<accession>A0A2M8EMM7</accession>
<evidence type="ECO:0000313" key="4">
    <source>
        <dbReference type="Proteomes" id="UP000229756"/>
    </source>
</evidence>
<evidence type="ECO:0000313" key="3">
    <source>
        <dbReference type="EMBL" id="PJC23978.1"/>
    </source>
</evidence>
<comment type="caution">
    <text evidence="3">The sequence shown here is derived from an EMBL/GenBank/DDBJ whole genome shotgun (WGS) entry which is preliminary data.</text>
</comment>
<feature type="signal peptide" evidence="2">
    <location>
        <begin position="1"/>
        <end position="22"/>
    </location>
</feature>
<sequence length="302" mass="33841">MKLLKLFVSSLFILLLTLHAFAPNKVFAFNLFGSILGDGDESDGEDQKDDEDEEDEEEKEDEKKTETRKTTVNPDGTRTVVKRKVEDNGKVEVQSKTYSIDGKVVEEQKIKSGDNENEIEDEFKGISEMKFKSKSGDDFKLMIKNEDKSLTKVVYDSIENNMRVVGKPDDDGDDVLIRDGEDGTYEVEKGGEKMQVLLPLTVDDSDGSISVLTGSGEKTLTNFPDEILKKARSKDASIEVSDVKIKEKDGKVIYELSAEKAEKLLGLFQTKIASLVTYDVETGNEIQSQQDFWNKIMDALSF</sequence>
<feature type="chain" id="PRO_5014753789" description="DUF5666 domain-containing protein" evidence="2">
    <location>
        <begin position="23"/>
        <end position="302"/>
    </location>
</feature>
<reference evidence="4" key="1">
    <citation type="submission" date="2017-09" db="EMBL/GenBank/DDBJ databases">
        <title>Depth-based differentiation of microbial function through sediment-hosted aquifers and enrichment of novel symbionts in the deep terrestrial subsurface.</title>
        <authorList>
            <person name="Probst A.J."/>
            <person name="Ladd B."/>
            <person name="Jarett J.K."/>
            <person name="Geller-Mcgrath D.E."/>
            <person name="Sieber C.M.K."/>
            <person name="Emerson J.B."/>
            <person name="Anantharaman K."/>
            <person name="Thomas B.C."/>
            <person name="Malmstrom R."/>
            <person name="Stieglmeier M."/>
            <person name="Klingl A."/>
            <person name="Woyke T."/>
            <person name="Ryan C.M."/>
            <person name="Banfield J.F."/>
        </authorList>
    </citation>
    <scope>NUCLEOTIDE SEQUENCE [LARGE SCALE GENOMIC DNA]</scope>
</reference>
<dbReference type="EMBL" id="PFSJ01000005">
    <property type="protein sequence ID" value="PJC23978.1"/>
    <property type="molecule type" value="Genomic_DNA"/>
</dbReference>
<proteinExistence type="predicted"/>